<dbReference type="InterPro" id="IPR027450">
    <property type="entry name" value="AlkB-like"/>
</dbReference>
<dbReference type="Pfam" id="PF13532">
    <property type="entry name" value="2OG-FeII_Oxy_2"/>
    <property type="match status" value="1"/>
</dbReference>
<keyword evidence="3" id="KW-1185">Reference proteome</keyword>
<evidence type="ECO:0000259" key="1">
    <source>
        <dbReference type="Pfam" id="PF13532"/>
    </source>
</evidence>
<organism evidence="2 3">
    <name type="scientific">Tulasnella calospora MUT 4182</name>
    <dbReference type="NCBI Taxonomy" id="1051891"/>
    <lineage>
        <taxon>Eukaryota</taxon>
        <taxon>Fungi</taxon>
        <taxon>Dikarya</taxon>
        <taxon>Basidiomycota</taxon>
        <taxon>Agaricomycotina</taxon>
        <taxon>Agaricomycetes</taxon>
        <taxon>Cantharellales</taxon>
        <taxon>Tulasnellaceae</taxon>
        <taxon>Tulasnella</taxon>
    </lineage>
</organism>
<sequence length="161" mass="17590">MLGSQFVMNSGMPYHYVSEATTVSLEDSPPCVAQALELINHKAALVQDPSLDEMPFNEALSICYLEGQRMNYHSDAEPGLGDVVASLSLGNPASMDFRLYSGAWRGTRELSIELRHVKFLGIQSVKPFLTPTNREMSSLCKGAASRSFTSTKLPRSVFALG</sequence>
<evidence type="ECO:0000313" key="2">
    <source>
        <dbReference type="EMBL" id="KIO32279.1"/>
    </source>
</evidence>
<dbReference type="Proteomes" id="UP000054248">
    <property type="component" value="Unassembled WGS sequence"/>
</dbReference>
<dbReference type="AlphaFoldDB" id="A0A0C3QUU5"/>
<gene>
    <name evidence="2" type="ORF">M407DRAFT_112278</name>
</gene>
<dbReference type="SUPFAM" id="SSF51197">
    <property type="entry name" value="Clavaminate synthase-like"/>
    <property type="match status" value="1"/>
</dbReference>
<dbReference type="OrthoDB" id="2163491at2759"/>
<proteinExistence type="predicted"/>
<dbReference type="InterPro" id="IPR037151">
    <property type="entry name" value="AlkB-like_sf"/>
</dbReference>
<feature type="domain" description="Alpha-ketoglutarate-dependent dioxygenase AlkB-like" evidence="1">
    <location>
        <begin position="13"/>
        <end position="116"/>
    </location>
</feature>
<dbReference type="STRING" id="1051891.A0A0C3QUU5"/>
<dbReference type="Gene3D" id="2.60.120.590">
    <property type="entry name" value="Alpha-ketoglutarate-dependent dioxygenase AlkB-like"/>
    <property type="match status" value="1"/>
</dbReference>
<name>A0A0C3QUU5_9AGAM</name>
<dbReference type="EMBL" id="KN822956">
    <property type="protein sequence ID" value="KIO32279.1"/>
    <property type="molecule type" value="Genomic_DNA"/>
</dbReference>
<protein>
    <recommendedName>
        <fullName evidence="1">Alpha-ketoglutarate-dependent dioxygenase AlkB-like domain-containing protein</fullName>
    </recommendedName>
</protein>
<evidence type="ECO:0000313" key="3">
    <source>
        <dbReference type="Proteomes" id="UP000054248"/>
    </source>
</evidence>
<dbReference type="HOGENOM" id="CLU_1644959_0_0_1"/>
<accession>A0A0C3QUU5</accession>
<reference evidence="3" key="2">
    <citation type="submission" date="2015-01" db="EMBL/GenBank/DDBJ databases">
        <title>Evolutionary Origins and Diversification of the Mycorrhizal Mutualists.</title>
        <authorList>
            <consortium name="DOE Joint Genome Institute"/>
            <consortium name="Mycorrhizal Genomics Consortium"/>
            <person name="Kohler A."/>
            <person name="Kuo A."/>
            <person name="Nagy L.G."/>
            <person name="Floudas D."/>
            <person name="Copeland A."/>
            <person name="Barry K.W."/>
            <person name="Cichocki N."/>
            <person name="Veneault-Fourrey C."/>
            <person name="LaButti K."/>
            <person name="Lindquist E.A."/>
            <person name="Lipzen A."/>
            <person name="Lundell T."/>
            <person name="Morin E."/>
            <person name="Murat C."/>
            <person name="Riley R."/>
            <person name="Ohm R."/>
            <person name="Sun H."/>
            <person name="Tunlid A."/>
            <person name="Henrissat B."/>
            <person name="Grigoriev I.V."/>
            <person name="Hibbett D.S."/>
            <person name="Martin F."/>
        </authorList>
    </citation>
    <scope>NUCLEOTIDE SEQUENCE [LARGE SCALE GENOMIC DNA]</scope>
    <source>
        <strain evidence="3">MUT 4182</strain>
    </source>
</reference>
<reference evidence="2 3" key="1">
    <citation type="submission" date="2014-04" db="EMBL/GenBank/DDBJ databases">
        <authorList>
            <consortium name="DOE Joint Genome Institute"/>
            <person name="Kuo A."/>
            <person name="Girlanda M."/>
            <person name="Perotto S."/>
            <person name="Kohler A."/>
            <person name="Nagy L.G."/>
            <person name="Floudas D."/>
            <person name="Copeland A."/>
            <person name="Barry K.W."/>
            <person name="Cichocki N."/>
            <person name="Veneault-Fourrey C."/>
            <person name="LaButti K."/>
            <person name="Lindquist E.A."/>
            <person name="Lipzen A."/>
            <person name="Lundell T."/>
            <person name="Morin E."/>
            <person name="Murat C."/>
            <person name="Sun H."/>
            <person name="Tunlid A."/>
            <person name="Henrissat B."/>
            <person name="Grigoriev I.V."/>
            <person name="Hibbett D.S."/>
            <person name="Martin F."/>
            <person name="Nordberg H.P."/>
            <person name="Cantor M.N."/>
            <person name="Hua S.X."/>
        </authorList>
    </citation>
    <scope>NUCLEOTIDE SEQUENCE [LARGE SCALE GENOMIC DNA]</scope>
    <source>
        <strain evidence="2 3">MUT 4182</strain>
    </source>
</reference>